<proteinExistence type="inferred from homology"/>
<feature type="binding site" evidence="6">
    <location>
        <position position="130"/>
    </location>
    <ligand>
        <name>(6R)-10-formyltetrahydrofolate</name>
        <dbReference type="ChEBI" id="CHEBI:195366"/>
    </ligand>
</feature>
<evidence type="ECO:0000256" key="3">
    <source>
        <dbReference type="ARBA" id="ARBA00022755"/>
    </source>
</evidence>
<dbReference type="InterPro" id="IPR001555">
    <property type="entry name" value="GART_AS"/>
</dbReference>
<feature type="domain" description="Formyl transferase N-terminal" evidence="7">
    <location>
        <begin position="25"/>
        <end position="210"/>
    </location>
</feature>
<evidence type="ECO:0000256" key="5">
    <source>
        <dbReference type="ARBA" id="ARBA00047664"/>
    </source>
</evidence>
<dbReference type="HAMAP" id="MF_01930">
    <property type="entry name" value="PurN"/>
    <property type="match status" value="1"/>
</dbReference>
<dbReference type="GO" id="GO:0005737">
    <property type="term" value="C:cytoplasm"/>
    <property type="evidence" value="ECO:0007669"/>
    <property type="project" value="TreeGrafter"/>
</dbReference>
<dbReference type="Pfam" id="PF00551">
    <property type="entry name" value="Formyl_trans_N"/>
    <property type="match status" value="1"/>
</dbReference>
<feature type="binding site" evidence="6">
    <location>
        <begin position="35"/>
        <end position="37"/>
    </location>
    <ligand>
        <name>N(1)-(5-phospho-beta-D-ribosyl)glycinamide</name>
        <dbReference type="ChEBI" id="CHEBI:143788"/>
    </ligand>
</feature>
<dbReference type="GO" id="GO:0004644">
    <property type="term" value="F:phosphoribosylglycinamide formyltransferase activity"/>
    <property type="evidence" value="ECO:0007669"/>
    <property type="project" value="UniProtKB-UniRule"/>
</dbReference>
<dbReference type="InterPro" id="IPR004607">
    <property type="entry name" value="GART"/>
</dbReference>
<organism evidence="8 9">
    <name type="scientific">Salinibacter ruber (strain M8)</name>
    <dbReference type="NCBI Taxonomy" id="761659"/>
    <lineage>
        <taxon>Bacteria</taxon>
        <taxon>Pseudomonadati</taxon>
        <taxon>Rhodothermota</taxon>
        <taxon>Rhodothermia</taxon>
        <taxon>Rhodothermales</taxon>
        <taxon>Salinibacteraceae</taxon>
        <taxon>Salinibacter</taxon>
    </lineage>
</organism>
<dbReference type="EC" id="2.1.2.2" evidence="6"/>
<dbReference type="Proteomes" id="UP000000933">
    <property type="component" value="Chromosome"/>
</dbReference>
<dbReference type="AlphaFoldDB" id="D5H9Q6"/>
<protein>
    <recommendedName>
        <fullName evidence="6">Phosphoribosylglycinamide formyltransferase</fullName>
        <ecNumber evidence="6">2.1.2.2</ecNumber>
    </recommendedName>
    <alternativeName>
        <fullName evidence="6">5'-phosphoribosylglycinamide transformylase</fullName>
    </alternativeName>
    <alternativeName>
        <fullName evidence="6">GAR transformylase</fullName>
        <shortName evidence="6">GART</shortName>
    </alternativeName>
</protein>
<dbReference type="Gene3D" id="3.40.50.170">
    <property type="entry name" value="Formyl transferase, N-terminal domain"/>
    <property type="match status" value="1"/>
</dbReference>
<accession>D5H9Q6</accession>
<feature type="site" description="Raises pKa of active site His" evidence="6">
    <location>
        <position position="173"/>
    </location>
</feature>
<dbReference type="PANTHER" id="PTHR43369:SF2">
    <property type="entry name" value="PHOSPHORIBOSYLGLYCINAMIDE FORMYLTRANSFERASE"/>
    <property type="match status" value="1"/>
</dbReference>
<dbReference type="PATRIC" id="fig|761659.10.peg.2003"/>
<dbReference type="PIRSF" id="PIRSF036480">
    <property type="entry name" value="FormyFH4_hydr"/>
    <property type="match status" value="1"/>
</dbReference>
<dbReference type="PANTHER" id="PTHR43369">
    <property type="entry name" value="PHOSPHORIBOSYLGLYCINAMIDE FORMYLTRANSFERASE"/>
    <property type="match status" value="1"/>
</dbReference>
<dbReference type="InterPro" id="IPR036477">
    <property type="entry name" value="Formyl_transf_N_sf"/>
</dbReference>
<evidence type="ECO:0000256" key="4">
    <source>
        <dbReference type="ARBA" id="ARBA00038440"/>
    </source>
</evidence>
<comment type="catalytic activity">
    <reaction evidence="5 6">
        <text>N(1)-(5-phospho-beta-D-ribosyl)glycinamide + (6R)-10-formyltetrahydrofolate = N(2)-formyl-N(1)-(5-phospho-beta-D-ribosyl)glycinamide + (6S)-5,6,7,8-tetrahydrofolate + H(+)</text>
        <dbReference type="Rhea" id="RHEA:15053"/>
        <dbReference type="ChEBI" id="CHEBI:15378"/>
        <dbReference type="ChEBI" id="CHEBI:57453"/>
        <dbReference type="ChEBI" id="CHEBI:143788"/>
        <dbReference type="ChEBI" id="CHEBI:147286"/>
        <dbReference type="ChEBI" id="CHEBI:195366"/>
        <dbReference type="EC" id="2.1.2.2"/>
    </reaction>
</comment>
<dbReference type="InterPro" id="IPR002376">
    <property type="entry name" value="Formyl_transf_N"/>
</dbReference>
<evidence type="ECO:0000256" key="2">
    <source>
        <dbReference type="ARBA" id="ARBA00022679"/>
    </source>
</evidence>
<name>D5H9Q6_SALRM</name>
<dbReference type="HOGENOM" id="CLU_038395_1_3_10"/>
<comment type="caution">
    <text evidence="6">Lacks conserved residue(s) required for the propagation of feature annotation.</text>
</comment>
<keyword evidence="3 6" id="KW-0658">Purine biosynthesis</keyword>
<evidence type="ECO:0000313" key="8">
    <source>
        <dbReference type="EMBL" id="CBH24761.1"/>
    </source>
</evidence>
<dbReference type="UniPathway" id="UPA00074">
    <property type="reaction ID" value="UER00126"/>
</dbReference>
<dbReference type="KEGG" id="srm:SRM_01840"/>
<evidence type="ECO:0000259" key="7">
    <source>
        <dbReference type="Pfam" id="PF00551"/>
    </source>
</evidence>
<reference evidence="8 9" key="1">
    <citation type="journal article" date="2010" name="ISME J.">
        <title>Fine-scale evolution: genomic, phenotypic and ecological differentiation in two coexisting Salinibacter ruber strains.</title>
        <authorList>
            <person name="Pena A."/>
            <person name="Teeling H."/>
            <person name="Huerta-Cepas J."/>
            <person name="Santos F."/>
            <person name="Yarza P."/>
            <person name="Brito-Echeverria J."/>
            <person name="Lucio M."/>
            <person name="Schmitt-Kopplin P."/>
            <person name="Meseguer I."/>
            <person name="Schenowitz C."/>
            <person name="Dossat C."/>
            <person name="Barbe V."/>
            <person name="Dopazo J."/>
            <person name="Rossello-Mora R."/>
            <person name="Schuler M."/>
            <person name="Glockner F.O."/>
            <person name="Amann R."/>
            <person name="Gabaldon T."/>
            <person name="Anton J."/>
        </authorList>
    </citation>
    <scope>NUCLEOTIDE SEQUENCE [LARGE SCALE GENOMIC DNA]</scope>
    <source>
        <strain evidence="8 9">M8</strain>
    </source>
</reference>
<feature type="active site" description="Proton donor" evidence="6">
    <location>
        <position position="132"/>
    </location>
</feature>
<evidence type="ECO:0000256" key="6">
    <source>
        <dbReference type="HAMAP-Rule" id="MF_01930"/>
    </source>
</evidence>
<comment type="function">
    <text evidence="6">Catalyzes the transfer of a formyl group from 10-formyltetrahydrofolate to 5-phospho-ribosyl-glycinamide (GAR), producing 5-phospho-ribosyl-N-formylglycinamide (FGAR) and tetrahydrofolate.</text>
</comment>
<comment type="similarity">
    <text evidence="4 6">Belongs to the GART family.</text>
</comment>
<evidence type="ECO:0000256" key="1">
    <source>
        <dbReference type="ARBA" id="ARBA00005054"/>
    </source>
</evidence>
<comment type="pathway">
    <text evidence="1 6">Purine metabolism; IMP biosynthesis via de novo pathway; N(2)-formyl-N(1)-(5-phospho-D-ribosyl)glycinamide from N(1)-(5-phospho-D-ribosyl)glycinamide (10-formyl THF route): step 1/1.</text>
</comment>
<dbReference type="SUPFAM" id="SSF53328">
    <property type="entry name" value="Formyltransferase"/>
    <property type="match status" value="1"/>
</dbReference>
<gene>
    <name evidence="6 8" type="primary">purN</name>
    <name evidence="8" type="ordered locus">SRM_01840</name>
</gene>
<dbReference type="EMBL" id="FP565814">
    <property type="protein sequence ID" value="CBH24761.1"/>
    <property type="molecule type" value="Genomic_DNA"/>
</dbReference>
<keyword evidence="2 6" id="KW-0808">Transferase</keyword>
<dbReference type="CDD" id="cd08645">
    <property type="entry name" value="FMT_core_GART"/>
    <property type="match status" value="1"/>
</dbReference>
<dbReference type="PROSITE" id="PS00373">
    <property type="entry name" value="GART"/>
    <property type="match status" value="1"/>
</dbReference>
<dbReference type="NCBIfam" id="TIGR00639">
    <property type="entry name" value="PurN"/>
    <property type="match status" value="1"/>
</dbReference>
<reference evidence="9" key="2">
    <citation type="submission" date="2010-04" db="EMBL/GenBank/DDBJ databases">
        <title>Genome sequence of Salinibacter ruber M8.</title>
        <authorList>
            <consortium name="Genoscope"/>
        </authorList>
    </citation>
    <scope>NUCLEOTIDE SEQUENCE [LARGE SCALE GENOMIC DNA]</scope>
    <source>
        <strain evidence="9">M8</strain>
    </source>
</reference>
<evidence type="ECO:0000313" key="9">
    <source>
        <dbReference type="Proteomes" id="UP000000933"/>
    </source>
</evidence>
<dbReference type="GO" id="GO:0006189">
    <property type="term" value="P:'de novo' IMP biosynthetic process"/>
    <property type="evidence" value="ECO:0007669"/>
    <property type="project" value="UniProtKB-UniRule"/>
</dbReference>
<sequence length="241" mass="26231">MFPTRILGKRVAYVPSYCPTAGRSMRLAVFASGEGTNFQAILDAVGGDRLPAEVACCISNTKDAGALNRADQHDVPTEVIPPASFESPEAFGHALLDGLAAHDVTFVALAGYMQKIPPNVVDAYRGSMTNIHPALLPAFGGQGMYGMHVHRAVIDYGVHWTGATVHLVDEEYDHGPIVLQEPVPVYADDTPEALADRVREVEHRLYPEALRLFAAGRVHQDDRCIRIDAPDHPRRSPTDSE</sequence>